<comment type="caution">
    <text evidence="14">The sequence shown here is derived from an EMBL/GenBank/DDBJ whole genome shotgun (WGS) entry which is preliminary data.</text>
</comment>
<dbReference type="Pfam" id="PF02366">
    <property type="entry name" value="PMT"/>
    <property type="match status" value="1"/>
</dbReference>
<dbReference type="PANTHER" id="PTHR10050:SF46">
    <property type="entry name" value="PROTEIN O-MANNOSYL-TRANSFERASE 2"/>
    <property type="match status" value="1"/>
</dbReference>
<evidence type="ECO:0000256" key="7">
    <source>
        <dbReference type="ARBA" id="ARBA00022989"/>
    </source>
</evidence>
<sequence length="670" mass="72536">MPQTDDDAPDDASSTERARPSSDVAAPDLAAPDRAAPDLEAPDRAAPDRAAPDRAASEAAPAGQDHQAGAPAGDEEPERSDVAAANPWAPVSAGPLSRGAHPEGDDTSARVAVLEPGERDPHALGPDDPAPLAAEPSVPAAPPTREELLDRLLGRATLVLDATRRGRLTGWAWALAVTVLAGVLRFWDLGKPHSLVFDETYYVKDGWSLVERGYEADWGEDPNPAFEAGDDSSLGTGAEYVVHPQVGKWLIGLGMRLTGSMESAFGWRLATALLGTLSVLLIARIARRLFGSTAWGTVAGLLLAVDGMAIVMSRTALLDPILMFFVLAAFGALLLDREQARRRLAERTADLLAQGADLGWGPHLGFRWWRLASGVLLGLGMGTKWSAMYFLAVFGLLSVLWDATARRAVGVRGWAGAAVVKDGLVAAVVMVGSAVAVYLASWWSWFAHAQAWGRTWAADHPGAGVTWLPDSLRSFVEYHRQMWEFHNGLETPHTYAAHPLGWIVQWRPTSFYWDSELSALNGGDAQAACGADHCAQAILAIGNPVLWWSGAAAVLVAVFWLIRYRDWRAGAVLSGLLAGWVPWFAYAHRTIFDFYSIAFTPWVVLTLVYVLTLIVGPATLPREARRGAIIGVGVFLGVVVAVSVYFYPLWAGWTVPYDFWHQHMWLQTWI</sequence>
<evidence type="ECO:0000256" key="10">
    <source>
        <dbReference type="RuleBase" id="RU367007"/>
    </source>
</evidence>
<feature type="transmembrane region" description="Helical" evidence="10">
    <location>
        <begin position="265"/>
        <end position="286"/>
    </location>
</feature>
<evidence type="ECO:0000256" key="8">
    <source>
        <dbReference type="ARBA" id="ARBA00023136"/>
    </source>
</evidence>
<feature type="transmembrane region" description="Helical" evidence="10">
    <location>
        <begin position="545"/>
        <end position="562"/>
    </location>
</feature>
<feature type="compositionally biased region" description="Basic and acidic residues" evidence="11">
    <location>
        <begin position="35"/>
        <end position="56"/>
    </location>
</feature>
<proteinExistence type="inferred from homology"/>
<keyword evidence="8 10" id="KW-0472">Membrane</keyword>
<dbReference type="Proteomes" id="UP000722125">
    <property type="component" value="Unassembled WGS sequence"/>
</dbReference>
<evidence type="ECO:0000256" key="6">
    <source>
        <dbReference type="ARBA" id="ARBA00022692"/>
    </source>
</evidence>
<feature type="transmembrane region" description="Helical" evidence="10">
    <location>
        <begin position="168"/>
        <end position="187"/>
    </location>
</feature>
<keyword evidence="15" id="KW-1185">Reference proteome</keyword>
<feature type="region of interest" description="Disordered" evidence="11">
    <location>
        <begin position="118"/>
        <end position="142"/>
    </location>
</feature>
<keyword evidence="4 10" id="KW-0328">Glycosyltransferase</keyword>
<evidence type="ECO:0000256" key="3">
    <source>
        <dbReference type="ARBA" id="ARBA00007222"/>
    </source>
</evidence>
<dbReference type="EMBL" id="JAHBOH010000001">
    <property type="protein sequence ID" value="MBT0992931.1"/>
    <property type="molecule type" value="Genomic_DNA"/>
</dbReference>
<evidence type="ECO:0000256" key="4">
    <source>
        <dbReference type="ARBA" id="ARBA00022676"/>
    </source>
</evidence>
<feature type="transmembrane region" description="Helical" evidence="10">
    <location>
        <begin position="293"/>
        <end position="311"/>
    </location>
</feature>
<feature type="transmembrane region" description="Helical" evidence="10">
    <location>
        <begin position="317"/>
        <end position="336"/>
    </location>
</feature>
<evidence type="ECO:0000313" key="14">
    <source>
        <dbReference type="EMBL" id="MBT0992931.1"/>
    </source>
</evidence>
<dbReference type="RefSeq" id="WP_214345919.1">
    <property type="nucleotide sequence ID" value="NZ_JAHBOH010000001.1"/>
</dbReference>
<dbReference type="InterPro" id="IPR003342">
    <property type="entry name" value="ArnT-like_N"/>
</dbReference>
<evidence type="ECO:0000256" key="5">
    <source>
        <dbReference type="ARBA" id="ARBA00022679"/>
    </source>
</evidence>
<dbReference type="PANTHER" id="PTHR10050">
    <property type="entry name" value="DOLICHYL-PHOSPHATE-MANNOSE--PROTEIN MANNOSYLTRANSFERASE"/>
    <property type="match status" value="1"/>
</dbReference>
<comment type="similarity">
    <text evidence="3 10">Belongs to the glycosyltransferase 39 family.</text>
</comment>
<keyword evidence="10" id="KW-1003">Cell membrane</keyword>
<evidence type="ECO:0000256" key="9">
    <source>
        <dbReference type="ARBA" id="ARBA00093617"/>
    </source>
</evidence>
<evidence type="ECO:0000256" key="1">
    <source>
        <dbReference type="ARBA" id="ARBA00004127"/>
    </source>
</evidence>
<feature type="transmembrane region" description="Helical" evidence="10">
    <location>
        <begin position="386"/>
        <end position="403"/>
    </location>
</feature>
<feature type="domain" description="Protein O-mannosyl-transferase C-terminal four TM" evidence="13">
    <location>
        <begin position="472"/>
        <end position="669"/>
    </location>
</feature>
<evidence type="ECO:0000256" key="11">
    <source>
        <dbReference type="SAM" id="MobiDB-lite"/>
    </source>
</evidence>
<dbReference type="Pfam" id="PF16192">
    <property type="entry name" value="PMT_4TMC"/>
    <property type="match status" value="1"/>
</dbReference>
<dbReference type="GO" id="GO:0016757">
    <property type="term" value="F:glycosyltransferase activity"/>
    <property type="evidence" value="ECO:0007669"/>
    <property type="project" value="UniProtKB-KW"/>
</dbReference>
<feature type="transmembrane region" description="Helical" evidence="10">
    <location>
        <begin position="628"/>
        <end position="650"/>
    </location>
</feature>
<comment type="function">
    <text evidence="10">Protein O-mannosyltransferase that catalyzes the transfer of a single mannose residue from a polyprenol phospho-mannosyl lipidic donor to the hydroxyl group of selected serine and threonine residues in acceptor proteins.</text>
</comment>
<evidence type="ECO:0000313" key="15">
    <source>
        <dbReference type="Proteomes" id="UP000722125"/>
    </source>
</evidence>
<evidence type="ECO:0000259" key="13">
    <source>
        <dbReference type="Pfam" id="PF16192"/>
    </source>
</evidence>
<keyword evidence="5 10" id="KW-0808">Transferase</keyword>
<dbReference type="InterPro" id="IPR032421">
    <property type="entry name" value="PMT_4TMC"/>
</dbReference>
<organism evidence="14 15">
    <name type="scientific">Cellulomonas fulva</name>
    <dbReference type="NCBI Taxonomy" id="2835530"/>
    <lineage>
        <taxon>Bacteria</taxon>
        <taxon>Bacillati</taxon>
        <taxon>Actinomycetota</taxon>
        <taxon>Actinomycetes</taxon>
        <taxon>Micrococcales</taxon>
        <taxon>Cellulomonadaceae</taxon>
        <taxon>Cellulomonas</taxon>
    </lineage>
</organism>
<feature type="transmembrane region" description="Helical" evidence="10">
    <location>
        <begin position="424"/>
        <end position="445"/>
    </location>
</feature>
<reference evidence="14 15" key="1">
    <citation type="submission" date="2021-05" db="EMBL/GenBank/DDBJ databases">
        <title>Description of Cellulomonas sp. DKR-3 sp. nov.</title>
        <authorList>
            <person name="Dahal R.H."/>
            <person name="Chaudhary D.K."/>
        </authorList>
    </citation>
    <scope>NUCLEOTIDE SEQUENCE [LARGE SCALE GENOMIC DNA]</scope>
    <source>
        <strain evidence="14 15">DKR-3</strain>
    </source>
</reference>
<name>A0ABS5TV02_9CELL</name>
<keyword evidence="6 10" id="KW-0812">Transmembrane</keyword>
<evidence type="ECO:0000259" key="12">
    <source>
        <dbReference type="Pfam" id="PF02366"/>
    </source>
</evidence>
<protein>
    <recommendedName>
        <fullName evidence="9 10">Polyprenol-phosphate-mannose--protein mannosyltransferase</fullName>
        <ecNumber evidence="10">2.4.1.-</ecNumber>
    </recommendedName>
</protein>
<evidence type="ECO:0000256" key="2">
    <source>
        <dbReference type="ARBA" id="ARBA00004922"/>
    </source>
</evidence>
<feature type="compositionally biased region" description="Low complexity" evidence="11">
    <location>
        <begin position="123"/>
        <end position="134"/>
    </location>
</feature>
<comment type="pathway">
    <text evidence="2 10">Protein modification; protein glycosylation.</text>
</comment>
<comment type="subcellular location">
    <subcellularLocation>
        <location evidence="10">Cell membrane</location>
    </subcellularLocation>
    <subcellularLocation>
        <location evidence="1">Endomembrane system</location>
        <topology evidence="1">Multi-pass membrane protein</topology>
    </subcellularLocation>
</comment>
<feature type="compositionally biased region" description="Low complexity" evidence="11">
    <location>
        <begin position="25"/>
        <end position="34"/>
    </location>
</feature>
<feature type="region of interest" description="Disordered" evidence="11">
    <location>
        <begin position="1"/>
        <end position="106"/>
    </location>
</feature>
<gene>
    <name evidence="14" type="ORF">KIN34_01320</name>
</gene>
<accession>A0ABS5TV02</accession>
<feature type="compositionally biased region" description="Acidic residues" evidence="11">
    <location>
        <begin position="1"/>
        <end position="10"/>
    </location>
</feature>
<dbReference type="InterPro" id="IPR027005">
    <property type="entry name" value="PMT-like"/>
</dbReference>
<keyword evidence="7 10" id="KW-1133">Transmembrane helix</keyword>
<feature type="transmembrane region" description="Helical" evidence="10">
    <location>
        <begin position="594"/>
        <end position="616"/>
    </location>
</feature>
<dbReference type="EC" id="2.4.1.-" evidence="10"/>
<feature type="domain" description="ArnT-like N-terminal" evidence="12">
    <location>
        <begin position="261"/>
        <end position="340"/>
    </location>
</feature>